<dbReference type="PROSITE" id="PS00135">
    <property type="entry name" value="TRYPSIN_SER"/>
    <property type="match status" value="1"/>
</dbReference>
<dbReference type="GO" id="GO:0006508">
    <property type="term" value="P:proteolysis"/>
    <property type="evidence" value="ECO:0007669"/>
    <property type="project" value="InterPro"/>
</dbReference>
<dbReference type="InterPro" id="IPR033116">
    <property type="entry name" value="TRYPSIN_SER"/>
</dbReference>
<dbReference type="InterPro" id="IPR001254">
    <property type="entry name" value="Trypsin_dom"/>
</dbReference>
<dbReference type="InterPro" id="IPR009003">
    <property type="entry name" value="Peptidase_S1_PA"/>
</dbReference>
<dbReference type="SUPFAM" id="SSF50494">
    <property type="entry name" value="Trypsin-like serine proteases"/>
    <property type="match status" value="1"/>
</dbReference>
<dbReference type="Proteomes" id="UP000276133">
    <property type="component" value="Unassembled WGS sequence"/>
</dbReference>
<evidence type="ECO:0000313" key="2">
    <source>
        <dbReference type="EMBL" id="RNA17705.1"/>
    </source>
</evidence>
<dbReference type="GO" id="GO:0004252">
    <property type="term" value="F:serine-type endopeptidase activity"/>
    <property type="evidence" value="ECO:0007669"/>
    <property type="project" value="InterPro"/>
</dbReference>
<gene>
    <name evidence="2" type="ORF">BpHYR1_054502</name>
</gene>
<accession>A0A3M7R393</accession>
<name>A0A3M7R393_BRAPC</name>
<keyword evidence="3" id="KW-1185">Reference proteome</keyword>
<organism evidence="2 3">
    <name type="scientific">Brachionus plicatilis</name>
    <name type="common">Marine rotifer</name>
    <name type="synonym">Brachionus muelleri</name>
    <dbReference type="NCBI Taxonomy" id="10195"/>
    <lineage>
        <taxon>Eukaryota</taxon>
        <taxon>Metazoa</taxon>
        <taxon>Spiralia</taxon>
        <taxon>Gnathifera</taxon>
        <taxon>Rotifera</taxon>
        <taxon>Eurotatoria</taxon>
        <taxon>Monogononta</taxon>
        <taxon>Pseudotrocha</taxon>
        <taxon>Ploima</taxon>
        <taxon>Brachionidae</taxon>
        <taxon>Brachionus</taxon>
    </lineage>
</organism>
<dbReference type="Pfam" id="PF00089">
    <property type="entry name" value="Trypsin"/>
    <property type="match status" value="1"/>
</dbReference>
<dbReference type="InterPro" id="IPR043504">
    <property type="entry name" value="Peptidase_S1_PA_chymotrypsin"/>
</dbReference>
<sequence>MQINENSTICPITPDLHYCAFDPSAAESNICFGDSGGPLMYSSEGNWYLYGITSFVFTDQDDRCLNNFSEEKKIMII</sequence>
<evidence type="ECO:0000259" key="1">
    <source>
        <dbReference type="Pfam" id="PF00089"/>
    </source>
</evidence>
<comment type="caution">
    <text evidence="2">The sequence shown here is derived from an EMBL/GenBank/DDBJ whole genome shotgun (WGS) entry which is preliminary data.</text>
</comment>
<reference evidence="2 3" key="1">
    <citation type="journal article" date="2018" name="Sci. Rep.">
        <title>Genomic signatures of local adaptation to the degree of environmental predictability in rotifers.</title>
        <authorList>
            <person name="Franch-Gras L."/>
            <person name="Hahn C."/>
            <person name="Garcia-Roger E.M."/>
            <person name="Carmona M.J."/>
            <person name="Serra M."/>
            <person name="Gomez A."/>
        </authorList>
    </citation>
    <scope>NUCLEOTIDE SEQUENCE [LARGE SCALE GENOMIC DNA]</scope>
    <source>
        <strain evidence="2">HYR1</strain>
    </source>
</reference>
<protein>
    <recommendedName>
        <fullName evidence="1">Peptidase S1 domain-containing protein</fullName>
    </recommendedName>
</protein>
<dbReference type="Gene3D" id="2.40.10.10">
    <property type="entry name" value="Trypsin-like serine proteases"/>
    <property type="match status" value="1"/>
</dbReference>
<evidence type="ECO:0000313" key="3">
    <source>
        <dbReference type="Proteomes" id="UP000276133"/>
    </source>
</evidence>
<dbReference type="OrthoDB" id="6407006at2759"/>
<dbReference type="AlphaFoldDB" id="A0A3M7R393"/>
<dbReference type="EMBL" id="REGN01004392">
    <property type="protein sequence ID" value="RNA17705.1"/>
    <property type="molecule type" value="Genomic_DNA"/>
</dbReference>
<feature type="domain" description="Peptidase S1" evidence="1">
    <location>
        <begin position="17"/>
        <end position="62"/>
    </location>
</feature>
<proteinExistence type="predicted"/>